<dbReference type="Gene3D" id="1.20.58.2050">
    <property type="match status" value="1"/>
</dbReference>
<dbReference type="SUPFAM" id="SSF160059">
    <property type="entry name" value="PriA/YqbF domain"/>
    <property type="match status" value="1"/>
</dbReference>
<keyword evidence="1" id="KW-0235">DNA replication</keyword>
<proteinExistence type="inferred from homology"/>
<dbReference type="InterPro" id="IPR038437">
    <property type="entry name" value="GINS_Psf3_sf"/>
</dbReference>
<evidence type="ECO:0000313" key="2">
    <source>
        <dbReference type="EMBL" id="KHN87652.1"/>
    </source>
</evidence>
<dbReference type="AlphaFoldDB" id="A0A0B2W206"/>
<comment type="caution">
    <text evidence="2">The sequence shown here is derived from an EMBL/GenBank/DDBJ whole genome shotgun (WGS) entry which is preliminary data.</text>
</comment>
<dbReference type="PANTHER" id="PTHR22768:SF0">
    <property type="entry name" value="DNA REPLICATION COMPLEX GINS PROTEIN PSF3"/>
    <property type="match status" value="1"/>
</dbReference>
<gene>
    <name evidence="2" type="primary">PSF3</name>
    <name evidence="2" type="ORF">Tcan_06560</name>
</gene>
<name>A0A0B2W206_TOXCA</name>
<comment type="subcellular location">
    <subcellularLocation>
        <location evidence="1">Nucleus</location>
    </subcellularLocation>
</comment>
<protein>
    <recommendedName>
        <fullName evidence="1">DNA replication complex GINS protein PSF3</fullName>
    </recommendedName>
</protein>
<comment type="similarity">
    <text evidence="1">Belongs to the GINS3/PSF3 family.</text>
</comment>
<dbReference type="GO" id="GO:0000811">
    <property type="term" value="C:GINS complex"/>
    <property type="evidence" value="ECO:0007669"/>
    <property type="project" value="UniProtKB-UniRule"/>
</dbReference>
<dbReference type="PANTHER" id="PTHR22768">
    <property type="entry name" value="DNA REPLICATION COMPLEX GINS PROTEIN PSF3"/>
    <property type="match status" value="1"/>
</dbReference>
<sequence>MLAEEVDKNYYDLDDIIACSSNVLCSFNGNISKDVFGLLGRKAPDMVVDKTFKTEIPLFMAQALHRTCSIELPKAFNTLTQQALKANAKSVSLESLNQHFYCFGTHLALTIAGIN</sequence>
<comment type="subunit">
    <text evidence="1">Component of the GINS complex.</text>
</comment>
<dbReference type="SUPFAM" id="SSF158573">
    <property type="entry name" value="GINS helical bundle-like"/>
    <property type="match status" value="1"/>
</dbReference>
<keyword evidence="1" id="KW-0539">Nucleus</keyword>
<reference evidence="2 3" key="1">
    <citation type="submission" date="2014-11" db="EMBL/GenBank/DDBJ databases">
        <title>Genetic blueprint of the zoonotic pathogen Toxocara canis.</title>
        <authorList>
            <person name="Zhu X.-Q."/>
            <person name="Korhonen P.K."/>
            <person name="Cai H."/>
            <person name="Young N.D."/>
            <person name="Nejsum P."/>
            <person name="von Samson-Himmelstjerna G."/>
            <person name="Boag P.R."/>
            <person name="Tan P."/>
            <person name="Li Q."/>
            <person name="Min J."/>
            <person name="Yang Y."/>
            <person name="Wang X."/>
            <person name="Fang X."/>
            <person name="Hall R.S."/>
            <person name="Hofmann A."/>
            <person name="Sternberg P.W."/>
            <person name="Jex A.R."/>
            <person name="Gasser R.B."/>
        </authorList>
    </citation>
    <scope>NUCLEOTIDE SEQUENCE [LARGE SCALE GENOMIC DNA]</scope>
    <source>
        <strain evidence="2">PN_DK_2014</strain>
    </source>
</reference>
<accession>A0A0B2W206</accession>
<evidence type="ECO:0000256" key="1">
    <source>
        <dbReference type="RuleBase" id="RU367161"/>
    </source>
</evidence>
<dbReference type="EMBL" id="JPKZ01000387">
    <property type="protein sequence ID" value="KHN87652.1"/>
    <property type="molecule type" value="Genomic_DNA"/>
</dbReference>
<dbReference type="InterPro" id="IPR036224">
    <property type="entry name" value="GINS_bundle-like_dom_sf"/>
</dbReference>
<evidence type="ECO:0000313" key="3">
    <source>
        <dbReference type="Proteomes" id="UP000031036"/>
    </source>
</evidence>
<keyword evidence="3" id="KW-1185">Reference proteome</keyword>
<dbReference type="GO" id="GO:1902975">
    <property type="term" value="P:mitotic DNA replication initiation"/>
    <property type="evidence" value="ECO:0007669"/>
    <property type="project" value="TreeGrafter"/>
</dbReference>
<dbReference type="OrthoDB" id="10251744at2759"/>
<dbReference type="Proteomes" id="UP000031036">
    <property type="component" value="Unassembled WGS sequence"/>
</dbReference>
<dbReference type="STRING" id="6265.A0A0B2W206"/>
<dbReference type="InterPro" id="IPR010492">
    <property type="entry name" value="GINS_Psf3"/>
</dbReference>
<organism evidence="2 3">
    <name type="scientific">Toxocara canis</name>
    <name type="common">Canine roundworm</name>
    <dbReference type="NCBI Taxonomy" id="6265"/>
    <lineage>
        <taxon>Eukaryota</taxon>
        <taxon>Metazoa</taxon>
        <taxon>Ecdysozoa</taxon>
        <taxon>Nematoda</taxon>
        <taxon>Chromadorea</taxon>
        <taxon>Rhabditida</taxon>
        <taxon>Spirurina</taxon>
        <taxon>Ascaridomorpha</taxon>
        <taxon>Ascaridoidea</taxon>
        <taxon>Toxocaridae</taxon>
        <taxon>Toxocara</taxon>
    </lineage>
</organism>
<comment type="function">
    <text evidence="1">The GINS complex plays an essential role in the initiation of DNA replication.</text>
</comment>